<evidence type="ECO:0000256" key="4">
    <source>
        <dbReference type="ARBA" id="ARBA00023235"/>
    </source>
</evidence>
<sequence length="320" mass="35030">MKNSKKIISVLLAVMMAAASAFSMAGCSGDNNETTSTDESAQTTTESATNEDGATEEATYDPADLDEVAEVVGKSYKEDTEHDYGYQLEMPEVGETIAIIHTSMGDISLRLFPENAPNTVNNFIELAKAGKYDNTIFHRVIDDFMIQGGDFENGDGTGGSTYNDEILEDEFCDKLLNLRGAVAMANSGRDTNGSQFFINQAGPENIDWDALQKQWEYMYEGLSMYHAQGVADYFAGMYGSYCYNPESVPEEVKELYNQYGGNPTLDGAYNAVDRGHTVFAQVFEGMDVVDAIAAVETDSETNKPYDDVIVTSVEITTYQG</sequence>
<name>A0A9D1LYV5_9FIRM</name>
<dbReference type="GO" id="GO:0003755">
    <property type="term" value="F:peptidyl-prolyl cis-trans isomerase activity"/>
    <property type="evidence" value="ECO:0007669"/>
    <property type="project" value="UniProtKB-KW"/>
</dbReference>
<comment type="function">
    <text evidence="1">PPIases accelerate the folding of proteins. It catalyzes the cis-trans isomerization of proline imidic peptide bonds in oligopeptides.</text>
</comment>
<dbReference type="PRINTS" id="PR00153">
    <property type="entry name" value="CSAPPISMRASE"/>
</dbReference>
<feature type="compositionally biased region" description="Low complexity" evidence="5">
    <location>
        <begin position="33"/>
        <end position="48"/>
    </location>
</feature>
<keyword evidence="6" id="KW-0732">Signal</keyword>
<dbReference type="CDD" id="cd00317">
    <property type="entry name" value="cyclophilin"/>
    <property type="match status" value="1"/>
</dbReference>
<evidence type="ECO:0000256" key="6">
    <source>
        <dbReference type="SAM" id="SignalP"/>
    </source>
</evidence>
<dbReference type="Pfam" id="PF00160">
    <property type="entry name" value="Pro_isomerase"/>
    <property type="match status" value="2"/>
</dbReference>
<evidence type="ECO:0000256" key="2">
    <source>
        <dbReference type="ARBA" id="ARBA00013194"/>
    </source>
</evidence>
<evidence type="ECO:0000313" key="9">
    <source>
        <dbReference type="Proteomes" id="UP000824118"/>
    </source>
</evidence>
<dbReference type="Proteomes" id="UP000824118">
    <property type="component" value="Unassembled WGS sequence"/>
</dbReference>
<dbReference type="GO" id="GO:0006457">
    <property type="term" value="P:protein folding"/>
    <property type="evidence" value="ECO:0007669"/>
    <property type="project" value="InterPro"/>
</dbReference>
<dbReference type="InterPro" id="IPR002130">
    <property type="entry name" value="Cyclophilin-type_PPIase_dom"/>
</dbReference>
<gene>
    <name evidence="8" type="ORF">IAD22_05570</name>
</gene>
<dbReference type="PROSITE" id="PS00170">
    <property type="entry name" value="CSA_PPIASE_1"/>
    <property type="match status" value="1"/>
</dbReference>
<proteinExistence type="predicted"/>
<dbReference type="EMBL" id="DVNG01000084">
    <property type="protein sequence ID" value="HIU50463.1"/>
    <property type="molecule type" value="Genomic_DNA"/>
</dbReference>
<reference evidence="8" key="1">
    <citation type="submission" date="2020-10" db="EMBL/GenBank/DDBJ databases">
        <authorList>
            <person name="Gilroy R."/>
        </authorList>
    </citation>
    <scope>NUCLEOTIDE SEQUENCE</scope>
    <source>
        <strain evidence="8">ChiGjej1B1-1684</strain>
    </source>
</reference>
<evidence type="ECO:0000259" key="7">
    <source>
        <dbReference type="PROSITE" id="PS50072"/>
    </source>
</evidence>
<feature type="domain" description="PPIase cyclophilin-type" evidence="7">
    <location>
        <begin position="97"/>
        <end position="315"/>
    </location>
</feature>
<dbReference type="Gene3D" id="2.40.100.10">
    <property type="entry name" value="Cyclophilin-like"/>
    <property type="match status" value="2"/>
</dbReference>
<evidence type="ECO:0000256" key="3">
    <source>
        <dbReference type="ARBA" id="ARBA00023110"/>
    </source>
</evidence>
<dbReference type="PROSITE" id="PS51257">
    <property type="entry name" value="PROKAR_LIPOPROTEIN"/>
    <property type="match status" value="1"/>
</dbReference>
<evidence type="ECO:0000256" key="5">
    <source>
        <dbReference type="SAM" id="MobiDB-lite"/>
    </source>
</evidence>
<dbReference type="EC" id="5.2.1.8" evidence="2"/>
<feature type="chain" id="PRO_5038745565" description="peptidylprolyl isomerase" evidence="6">
    <location>
        <begin position="26"/>
        <end position="320"/>
    </location>
</feature>
<dbReference type="PANTHER" id="PTHR45625:SF4">
    <property type="entry name" value="PEPTIDYLPROLYL ISOMERASE DOMAIN AND WD REPEAT-CONTAINING PROTEIN 1"/>
    <property type="match status" value="1"/>
</dbReference>
<evidence type="ECO:0000256" key="1">
    <source>
        <dbReference type="ARBA" id="ARBA00002388"/>
    </source>
</evidence>
<protein>
    <recommendedName>
        <fullName evidence="2">peptidylprolyl isomerase</fullName>
        <ecNumber evidence="2">5.2.1.8</ecNumber>
    </recommendedName>
</protein>
<comment type="caution">
    <text evidence="8">The sequence shown here is derived from an EMBL/GenBank/DDBJ whole genome shotgun (WGS) entry which is preliminary data.</text>
</comment>
<organism evidence="8 9">
    <name type="scientific">Candidatus Limousia pullorum</name>
    <dbReference type="NCBI Taxonomy" id="2840860"/>
    <lineage>
        <taxon>Bacteria</taxon>
        <taxon>Bacillati</taxon>
        <taxon>Bacillota</taxon>
        <taxon>Clostridia</taxon>
        <taxon>Eubacteriales</taxon>
        <taxon>Oscillospiraceae</taxon>
        <taxon>Oscillospiraceae incertae sedis</taxon>
        <taxon>Candidatus Limousia</taxon>
    </lineage>
</organism>
<keyword evidence="4 8" id="KW-0413">Isomerase</keyword>
<dbReference type="AlphaFoldDB" id="A0A9D1LYV5"/>
<reference evidence="8" key="2">
    <citation type="journal article" date="2021" name="PeerJ">
        <title>Extensive microbial diversity within the chicken gut microbiome revealed by metagenomics and culture.</title>
        <authorList>
            <person name="Gilroy R."/>
            <person name="Ravi A."/>
            <person name="Getino M."/>
            <person name="Pursley I."/>
            <person name="Horton D.L."/>
            <person name="Alikhan N.F."/>
            <person name="Baker D."/>
            <person name="Gharbi K."/>
            <person name="Hall N."/>
            <person name="Watson M."/>
            <person name="Adriaenssens E.M."/>
            <person name="Foster-Nyarko E."/>
            <person name="Jarju S."/>
            <person name="Secka A."/>
            <person name="Antonio M."/>
            <person name="Oren A."/>
            <person name="Chaudhuri R.R."/>
            <person name="La Ragione R."/>
            <person name="Hildebrand F."/>
            <person name="Pallen M.J."/>
        </authorList>
    </citation>
    <scope>NUCLEOTIDE SEQUENCE</scope>
    <source>
        <strain evidence="8">ChiGjej1B1-1684</strain>
    </source>
</reference>
<dbReference type="PROSITE" id="PS50072">
    <property type="entry name" value="CSA_PPIASE_2"/>
    <property type="match status" value="1"/>
</dbReference>
<dbReference type="InterPro" id="IPR020892">
    <property type="entry name" value="Cyclophilin-type_PPIase_CS"/>
</dbReference>
<keyword evidence="3" id="KW-0697">Rotamase</keyword>
<evidence type="ECO:0000313" key="8">
    <source>
        <dbReference type="EMBL" id="HIU50463.1"/>
    </source>
</evidence>
<feature type="region of interest" description="Disordered" evidence="5">
    <location>
        <begin position="29"/>
        <end position="59"/>
    </location>
</feature>
<dbReference type="InterPro" id="IPR029000">
    <property type="entry name" value="Cyclophilin-like_dom_sf"/>
</dbReference>
<feature type="signal peptide" evidence="6">
    <location>
        <begin position="1"/>
        <end position="25"/>
    </location>
</feature>
<dbReference type="PANTHER" id="PTHR45625">
    <property type="entry name" value="PEPTIDYL-PROLYL CIS-TRANS ISOMERASE-RELATED"/>
    <property type="match status" value="1"/>
</dbReference>
<accession>A0A9D1LYV5</accession>
<dbReference type="InterPro" id="IPR044666">
    <property type="entry name" value="Cyclophilin_A-like"/>
</dbReference>
<dbReference type="SUPFAM" id="SSF50891">
    <property type="entry name" value="Cyclophilin-like"/>
    <property type="match status" value="1"/>
</dbReference>